<feature type="transmembrane region" description="Helical" evidence="1">
    <location>
        <begin position="48"/>
        <end position="66"/>
    </location>
</feature>
<feature type="transmembrane region" description="Helical" evidence="1">
    <location>
        <begin position="103"/>
        <end position="121"/>
    </location>
</feature>
<accession>A0ABS5PL22</accession>
<comment type="caution">
    <text evidence="3">The sequence shown here is derived from an EMBL/GenBank/DDBJ whole genome shotgun (WGS) entry which is preliminary data.</text>
</comment>
<sequence>MEIKESSVEKYGGIVIGLLTLLLYFWVIPSQIGHVKKVPVEPQTLPKILAIIMFVLSIALSVTGHLNRHKANQKVYKVALSEMKLVFFSLGVLIVYTVVVSHIGYMITTVASLAALMYAFGQRNRIKLIGVSVLVPLGIMIFFTKLMQIHLP</sequence>
<dbReference type="EMBL" id="JAHBCL010000001">
    <property type="protein sequence ID" value="MBS7525271.1"/>
    <property type="molecule type" value="Genomic_DNA"/>
</dbReference>
<evidence type="ECO:0000313" key="4">
    <source>
        <dbReference type="Proteomes" id="UP000746471"/>
    </source>
</evidence>
<keyword evidence="1" id="KW-0472">Membrane</keyword>
<protein>
    <submittedName>
        <fullName evidence="3">Tripartite tricarboxylate transporter TctB family protein</fullName>
    </submittedName>
</protein>
<feature type="transmembrane region" description="Helical" evidence="1">
    <location>
        <begin position="78"/>
        <end position="97"/>
    </location>
</feature>
<keyword evidence="1" id="KW-1133">Transmembrane helix</keyword>
<organism evidence="3 4">
    <name type="scientific">Fusibacter paucivorans</name>
    <dbReference type="NCBI Taxonomy" id="76009"/>
    <lineage>
        <taxon>Bacteria</taxon>
        <taxon>Bacillati</taxon>
        <taxon>Bacillota</taxon>
        <taxon>Clostridia</taxon>
        <taxon>Eubacteriales</taxon>
        <taxon>Eubacteriales Family XII. Incertae Sedis</taxon>
        <taxon>Fusibacter</taxon>
    </lineage>
</organism>
<dbReference type="Proteomes" id="UP000746471">
    <property type="component" value="Unassembled WGS sequence"/>
</dbReference>
<evidence type="ECO:0000313" key="3">
    <source>
        <dbReference type="EMBL" id="MBS7525271.1"/>
    </source>
</evidence>
<proteinExistence type="predicted"/>
<dbReference type="RefSeq" id="WP_213235053.1">
    <property type="nucleotide sequence ID" value="NZ_JAHBCL010000001.1"/>
</dbReference>
<feature type="transmembrane region" description="Helical" evidence="1">
    <location>
        <begin position="12"/>
        <end position="28"/>
    </location>
</feature>
<keyword evidence="4" id="KW-1185">Reference proteome</keyword>
<feature type="domain" description="DUF1468" evidence="2">
    <location>
        <begin position="15"/>
        <end position="152"/>
    </location>
</feature>
<evidence type="ECO:0000259" key="2">
    <source>
        <dbReference type="Pfam" id="PF07331"/>
    </source>
</evidence>
<reference evidence="3 4" key="1">
    <citation type="submission" date="2021-05" db="EMBL/GenBank/DDBJ databases">
        <title>Fusibacter ferrireducens sp. nov., an anaerobic, sulfur- and Fe-reducing bacterium isolated from the mangrove sediment.</title>
        <authorList>
            <person name="Qiu D."/>
        </authorList>
    </citation>
    <scope>NUCLEOTIDE SEQUENCE [LARGE SCALE GENOMIC DNA]</scope>
    <source>
        <strain evidence="3 4">DSM 12116</strain>
    </source>
</reference>
<dbReference type="Pfam" id="PF07331">
    <property type="entry name" value="TctB"/>
    <property type="match status" value="1"/>
</dbReference>
<gene>
    <name evidence="3" type="ORF">KHM83_01125</name>
</gene>
<dbReference type="InterPro" id="IPR009936">
    <property type="entry name" value="DUF1468"/>
</dbReference>
<name>A0ABS5PL22_9FIRM</name>
<evidence type="ECO:0000256" key="1">
    <source>
        <dbReference type="SAM" id="Phobius"/>
    </source>
</evidence>
<feature type="transmembrane region" description="Helical" evidence="1">
    <location>
        <begin position="128"/>
        <end position="147"/>
    </location>
</feature>
<keyword evidence="1" id="KW-0812">Transmembrane</keyword>